<evidence type="ECO:0000256" key="1">
    <source>
        <dbReference type="SAM" id="MobiDB-lite"/>
    </source>
</evidence>
<protein>
    <submittedName>
        <fullName evidence="3">Ferric iron reductase protein FhuF, involved in iron transport</fullName>
    </submittedName>
</protein>
<evidence type="ECO:0000313" key="3">
    <source>
        <dbReference type="EMBL" id="SNT53941.1"/>
    </source>
</evidence>
<gene>
    <name evidence="3" type="ORF">SAMN05216276_105746</name>
</gene>
<name>A0A239NGC2_9ACTN</name>
<proteinExistence type="predicted"/>
<feature type="region of interest" description="Disordered" evidence="1">
    <location>
        <begin position="1"/>
        <end position="21"/>
    </location>
</feature>
<dbReference type="AlphaFoldDB" id="A0A239NGC2"/>
<keyword evidence="4" id="KW-1185">Reference proteome</keyword>
<evidence type="ECO:0000313" key="4">
    <source>
        <dbReference type="Proteomes" id="UP000198282"/>
    </source>
</evidence>
<dbReference type="Proteomes" id="UP000198282">
    <property type="component" value="Unassembled WGS sequence"/>
</dbReference>
<sequence>MHGMEGTARDPEPGPRPATSRHVAEVLAEVATISAYFEVETEPLESGWRPLTDLLTDPDPLSDRIAEVAKRLSTTEAQIAASIFFQGLAARLWSPVIGAAVTRELLVDLAPARSFWRPTPSGPIPLRVTHPAGWEITDPDRAAEPLYRAVVTGLLEPLAHTVQAIIKIAPGLLWGNAASALAGTVQTIARRRPELAARTVALGRELLSTEVLEGSGELVEPAPGHLFFVRRSCCLYYRLPAGGKCGDCALIDSETRGEQWARALRDTRGGP</sequence>
<accession>A0A239NGC2</accession>
<dbReference type="Pfam" id="PF11575">
    <property type="entry name" value="FhuF_C"/>
    <property type="match status" value="1"/>
</dbReference>
<reference evidence="3 4" key="1">
    <citation type="submission" date="2017-06" db="EMBL/GenBank/DDBJ databases">
        <authorList>
            <person name="Kim H.J."/>
            <person name="Triplett B.A."/>
        </authorList>
    </citation>
    <scope>NUCLEOTIDE SEQUENCE [LARGE SCALE GENOMIC DNA]</scope>
    <source>
        <strain evidence="3 4">CGMCC 4.2132</strain>
    </source>
</reference>
<dbReference type="EMBL" id="FZOD01000057">
    <property type="protein sequence ID" value="SNT53941.1"/>
    <property type="molecule type" value="Genomic_DNA"/>
</dbReference>
<organism evidence="3 4">
    <name type="scientific">Streptosporangium subroseum</name>
    <dbReference type="NCBI Taxonomy" id="106412"/>
    <lineage>
        <taxon>Bacteria</taxon>
        <taxon>Bacillati</taxon>
        <taxon>Actinomycetota</taxon>
        <taxon>Actinomycetes</taxon>
        <taxon>Streptosporangiales</taxon>
        <taxon>Streptosporangiaceae</taxon>
        <taxon>Streptosporangium</taxon>
    </lineage>
</organism>
<dbReference type="GO" id="GO:0051537">
    <property type="term" value="F:2 iron, 2 sulfur cluster binding"/>
    <property type="evidence" value="ECO:0007669"/>
    <property type="project" value="InterPro"/>
</dbReference>
<dbReference type="InterPro" id="IPR024726">
    <property type="entry name" value="FhuF_C"/>
</dbReference>
<evidence type="ECO:0000259" key="2">
    <source>
        <dbReference type="Pfam" id="PF11575"/>
    </source>
</evidence>
<feature type="domain" description="Ferric siderophore reductase C-terminal" evidence="2">
    <location>
        <begin position="230"/>
        <end position="250"/>
    </location>
</feature>